<organism evidence="13 14">
    <name type="scientific">Enterovibrio gelatinilyticus</name>
    <dbReference type="NCBI Taxonomy" id="2899819"/>
    <lineage>
        <taxon>Bacteria</taxon>
        <taxon>Pseudomonadati</taxon>
        <taxon>Pseudomonadota</taxon>
        <taxon>Gammaproteobacteria</taxon>
        <taxon>Vibrionales</taxon>
        <taxon>Vibrionaceae</taxon>
        <taxon>Enterovibrio</taxon>
    </lineage>
</organism>
<dbReference type="Proteomes" id="UP001149400">
    <property type="component" value="Unassembled WGS sequence"/>
</dbReference>
<dbReference type="RefSeq" id="WP_274164549.1">
    <property type="nucleotide sequence ID" value="NZ_JAJUBC010000011.1"/>
</dbReference>
<comment type="similarity">
    <text evidence="7">Belongs to the methyl-accepting chemotaxis (MCP) protein family.</text>
</comment>
<evidence type="ECO:0000256" key="8">
    <source>
        <dbReference type="PROSITE-ProRule" id="PRU00284"/>
    </source>
</evidence>
<comment type="subcellular location">
    <subcellularLocation>
        <location evidence="1">Cell membrane</location>
        <topology evidence="1">Multi-pass membrane protein</topology>
    </subcellularLocation>
</comment>
<feature type="domain" description="Methyl-accepting transducer" evidence="11">
    <location>
        <begin position="681"/>
        <end position="910"/>
    </location>
</feature>
<dbReference type="SMART" id="SM00304">
    <property type="entry name" value="HAMP"/>
    <property type="match status" value="2"/>
</dbReference>
<keyword evidence="6 10" id="KW-0472">Membrane</keyword>
<dbReference type="CDD" id="cd06225">
    <property type="entry name" value="HAMP"/>
    <property type="match status" value="1"/>
</dbReference>
<dbReference type="InterPro" id="IPR004089">
    <property type="entry name" value="MCPsignal_dom"/>
</dbReference>
<evidence type="ECO:0000313" key="13">
    <source>
        <dbReference type="EMBL" id="MDD1793697.1"/>
    </source>
</evidence>
<dbReference type="EMBL" id="JAJUBC010000011">
    <property type="protein sequence ID" value="MDD1793697.1"/>
    <property type="molecule type" value="Genomic_DNA"/>
</dbReference>
<feature type="compositionally biased region" description="Basic residues" evidence="9">
    <location>
        <begin position="939"/>
        <end position="951"/>
    </location>
</feature>
<dbReference type="Gene3D" id="3.30.450.20">
    <property type="entry name" value="PAS domain"/>
    <property type="match status" value="2"/>
</dbReference>
<evidence type="ECO:0000259" key="11">
    <source>
        <dbReference type="PROSITE" id="PS50111"/>
    </source>
</evidence>
<dbReference type="PANTHER" id="PTHR43531:SF14">
    <property type="entry name" value="METHYL-ACCEPTING CHEMOTAXIS PROTEIN I-RELATED"/>
    <property type="match status" value="1"/>
</dbReference>
<dbReference type="SUPFAM" id="SSF55785">
    <property type="entry name" value="PYP-like sensor domain (PAS domain)"/>
    <property type="match status" value="1"/>
</dbReference>
<evidence type="ECO:0000256" key="3">
    <source>
        <dbReference type="ARBA" id="ARBA00022481"/>
    </source>
</evidence>
<feature type="compositionally biased region" description="Polar residues" evidence="9">
    <location>
        <begin position="706"/>
        <end position="719"/>
    </location>
</feature>
<feature type="region of interest" description="Disordered" evidence="9">
    <location>
        <begin position="686"/>
        <end position="719"/>
    </location>
</feature>
<reference evidence="13" key="1">
    <citation type="submission" date="2021-12" db="EMBL/GenBank/DDBJ databases">
        <title>Enterovibrio ZSDZ35 sp. nov. and Enterovibrio ZSDZ42 sp. nov., isolated from coastal seawater in Qingdao.</title>
        <authorList>
            <person name="Zhang P."/>
        </authorList>
    </citation>
    <scope>NUCLEOTIDE SEQUENCE</scope>
    <source>
        <strain evidence="13">ZSDZ42</strain>
    </source>
</reference>
<dbReference type="Pfam" id="PF00672">
    <property type="entry name" value="HAMP"/>
    <property type="match status" value="1"/>
</dbReference>
<evidence type="ECO:0000256" key="4">
    <source>
        <dbReference type="ARBA" id="ARBA00022692"/>
    </source>
</evidence>
<evidence type="ECO:0000256" key="5">
    <source>
        <dbReference type="ARBA" id="ARBA00022989"/>
    </source>
</evidence>
<dbReference type="CDD" id="cd00130">
    <property type="entry name" value="PAS"/>
    <property type="match status" value="1"/>
</dbReference>
<dbReference type="Pfam" id="PF02743">
    <property type="entry name" value="dCache_1"/>
    <property type="match status" value="1"/>
</dbReference>
<feature type="domain" description="HAMP" evidence="12">
    <location>
        <begin position="624"/>
        <end position="676"/>
    </location>
</feature>
<dbReference type="CDD" id="cd18774">
    <property type="entry name" value="PDC2_HK_sensor"/>
    <property type="match status" value="1"/>
</dbReference>
<protein>
    <submittedName>
        <fullName evidence="13">Methyl-accepting chemotaxis protein</fullName>
    </submittedName>
</protein>
<accession>A0ABT5R096</accession>
<dbReference type="InterPro" id="IPR033479">
    <property type="entry name" value="dCache_1"/>
</dbReference>
<keyword evidence="2" id="KW-1003">Cell membrane</keyword>
<dbReference type="InterPro" id="IPR035965">
    <property type="entry name" value="PAS-like_dom_sf"/>
</dbReference>
<dbReference type="InterPro" id="IPR051310">
    <property type="entry name" value="MCP_chemotaxis"/>
</dbReference>
<gene>
    <name evidence="13" type="ORF">LRP50_11200</name>
</gene>
<sequence>MFSKLKIKLLMIFLLIGVLPILIVGYLALSQSSSALQGQAFAQLVSMREVKKDQILSYFERAIKDTQVLAESEDTKRIQKLLQFYASDEEVEQNEAFPTDTYEYQDIWESNGKTLTNFINLYGYSDVFIIQADTGHVVFTAKRNSDLGANLNSGPLKSSPLAKLYKDVVANNTLTIQDYQRYEPQDNTPIALIGAPITDLSGNVLAVAALQLSMDEINQIMLQRTGMGKSGETYLVGPDFLMRSDSYLDSTSRSIIASFSNPINGTVKTLATERAFNNETGFDVVLDYRDIRVLTAYAPIKFGENDWALIAEIDEDEAFGQIIALKWMIGIALLVGAMIVSVIALLVTRSVTMPILTLTQNLEAVALSGDFSSRVEVKSKDELGQSASAFNTLMNSMQAAICDIKKVMEGLAEGDFSHRIESDLKGDLLSIKLATNTSLENVEASERMKAELERDTKLQAEENARVRQALDNVSTNTMITDQNYNIIYLNRAYQTLLTEAKDDFTQVIPHFNPDEILGKNIDFFHKNPSHQRGILDNLSNTHSLELSVGSRMMAISVNPIIDETGDRIGTVIEWTDRTDEVAIEREIDTMIDAAAQGDFSKQLSLGEKSGFTLKLAQGLNALTTNTDTALEDMQRMLGAMARGDLTQRIEKNYSGRFGQLKADANTSIDKLTQVIGDIRRASETITNSSNEIASGNRDLSQRTEDQATSLQETASSMENMTDTVKESAENAVVANKLSEDARIKAREGGNVVMRTITAMDQISGASNKISDIIGVIDEIAFQTNLLALNAAVEAARAGEQGRGFAVVAGEVRSLAQRSAEAAKEIKELIRDTNKKVEDGAELVIESGDTLQEIVNMVEEVSNKMSDISTAAQEQSSGIEQVNIAVTRMDNMTQQNAALVEEATTAGESMLSQAQDMSSIVEFFTITGKKEEIKSPTFKSTKKRSIPKKPIRVQKEEDDDEIEWGEF</sequence>
<feature type="region of interest" description="Disordered" evidence="9">
    <location>
        <begin position="933"/>
        <end position="966"/>
    </location>
</feature>
<feature type="domain" description="HAMP" evidence="12">
    <location>
        <begin position="403"/>
        <end position="447"/>
    </location>
</feature>
<dbReference type="SUPFAM" id="SSF158472">
    <property type="entry name" value="HAMP domain-like"/>
    <property type="match status" value="1"/>
</dbReference>
<dbReference type="Gene3D" id="1.10.8.500">
    <property type="entry name" value="HAMP domain in histidine kinase"/>
    <property type="match status" value="1"/>
</dbReference>
<dbReference type="InterPro" id="IPR000014">
    <property type="entry name" value="PAS"/>
</dbReference>
<dbReference type="PROSITE" id="PS50111">
    <property type="entry name" value="CHEMOTAXIS_TRANSDUC_2"/>
    <property type="match status" value="1"/>
</dbReference>
<evidence type="ECO:0000259" key="12">
    <source>
        <dbReference type="PROSITE" id="PS50885"/>
    </source>
</evidence>
<evidence type="ECO:0000256" key="9">
    <source>
        <dbReference type="SAM" id="MobiDB-lite"/>
    </source>
</evidence>
<keyword evidence="8" id="KW-0807">Transducer</keyword>
<dbReference type="Gene3D" id="1.10.287.950">
    <property type="entry name" value="Methyl-accepting chemotaxis protein"/>
    <property type="match status" value="1"/>
</dbReference>
<comment type="caution">
    <text evidence="13">The sequence shown here is derived from an EMBL/GenBank/DDBJ whole genome shotgun (WGS) entry which is preliminary data.</text>
</comment>
<evidence type="ECO:0000256" key="2">
    <source>
        <dbReference type="ARBA" id="ARBA00022475"/>
    </source>
</evidence>
<keyword evidence="5 10" id="KW-1133">Transmembrane helix</keyword>
<feature type="compositionally biased region" description="Acidic residues" evidence="9">
    <location>
        <begin position="955"/>
        <end position="966"/>
    </location>
</feature>
<keyword evidence="4 10" id="KW-0812">Transmembrane</keyword>
<evidence type="ECO:0000256" key="10">
    <source>
        <dbReference type="SAM" id="Phobius"/>
    </source>
</evidence>
<evidence type="ECO:0000256" key="6">
    <source>
        <dbReference type="ARBA" id="ARBA00023136"/>
    </source>
</evidence>
<keyword evidence="3" id="KW-0488">Methylation</keyword>
<keyword evidence="14" id="KW-1185">Reference proteome</keyword>
<evidence type="ECO:0000256" key="1">
    <source>
        <dbReference type="ARBA" id="ARBA00004651"/>
    </source>
</evidence>
<dbReference type="PANTHER" id="PTHR43531">
    <property type="entry name" value="PROTEIN ICFG"/>
    <property type="match status" value="1"/>
</dbReference>
<dbReference type="CDD" id="cd11386">
    <property type="entry name" value="MCP_signal"/>
    <property type="match status" value="1"/>
</dbReference>
<dbReference type="PROSITE" id="PS50885">
    <property type="entry name" value="HAMP"/>
    <property type="match status" value="3"/>
</dbReference>
<proteinExistence type="inferred from homology"/>
<dbReference type="SUPFAM" id="SSF58104">
    <property type="entry name" value="Methyl-accepting chemotaxis protein (MCP) signaling domain"/>
    <property type="match status" value="1"/>
</dbReference>
<dbReference type="Pfam" id="PF00015">
    <property type="entry name" value="MCPsignal"/>
    <property type="match status" value="1"/>
</dbReference>
<dbReference type="SMART" id="SM00283">
    <property type="entry name" value="MA"/>
    <property type="match status" value="1"/>
</dbReference>
<feature type="domain" description="HAMP" evidence="12">
    <location>
        <begin position="349"/>
        <end position="402"/>
    </location>
</feature>
<dbReference type="InterPro" id="IPR003660">
    <property type="entry name" value="HAMP_dom"/>
</dbReference>
<feature type="transmembrane region" description="Helical" evidence="10">
    <location>
        <begin position="327"/>
        <end position="347"/>
    </location>
</feature>
<evidence type="ECO:0000313" key="14">
    <source>
        <dbReference type="Proteomes" id="UP001149400"/>
    </source>
</evidence>
<evidence type="ECO:0000256" key="7">
    <source>
        <dbReference type="ARBA" id="ARBA00029447"/>
    </source>
</evidence>
<name>A0ABT5R096_9GAMM</name>
<dbReference type="Pfam" id="PF18947">
    <property type="entry name" value="HAMP_2"/>
    <property type="match status" value="1"/>
</dbReference>